<dbReference type="Proteomes" id="UP000316476">
    <property type="component" value="Unassembled WGS sequence"/>
</dbReference>
<dbReference type="AlphaFoldDB" id="A0A5C6FMJ0"/>
<evidence type="ECO:0000259" key="1">
    <source>
        <dbReference type="Pfam" id="PF02463"/>
    </source>
</evidence>
<proteinExistence type="predicted"/>
<sequence length="833" mass="92321">MPKLRKLTIQGFRSFGSAPQVLDFSSEVAAIWGPNSQGKTSLAEAVEFLFTGSTVRREMMASAQDEFADALRNAHLPSDAAVYVEAEVDLEGNCHTIRRTLEADYAKKENCRTRLEIDGAPAEESQLASLGIALSEPPLSAPVLMQHTLGYLFSAKPQERSQYFKALLEVSDLDALSAEIRGAIDEFDTAEPTVAALERCLAVAPLQSTIQPLLGKWKKLPDVELAVSSAAKNLLSDIGSRVPDALNERIEAIQEELVNRRARTFPVEGIDAPSSHTWSQFPSALWQSLEEFKTQSETIDAETQQLVALFNQAMQIPKIAEASETLDCPLCAAPASLTPERVEFIRLQLANSAAYQKARSNAEGCIQRIHSALTTLKQTVTEALVGHAVWSPEQKAEKGFSTERMIVLLGDEAIGEIEKWQEADRAYGSARTALLTLADALLPTLQEYSQGVTSLGSVEDLKTAIERITAASTSLTEARSNYLASQQPLRVRLTTLADQESATAGWQDFIDVAGDCSGLRDALHRHQARQKTLADCRRAIKDIDTAKAAVFNHRFEELSAGIADWWEMLRRDEPSYFDQVSLRKGAKRNIDFKAGLTPETDRHQAKIRDVISVFSYSQLHCLGLAAFLARAEREQPGFIVLDDPVQSSDEDHRAPFTHEVIKELANRGLQVVILTQTHALWQDVQYTYGHRNADIFQLSLTEPTSGTQVVKTSDDLQVMLSRVEPYVKSRSPDILKDAGIKLRDAAERLCKEMLVKDRRTNGDGTAAISDYTNKNLSELRPKVEPLFIDTDHSGKFRTCIRWLNRGDHDTTPPNAGEIKTAYGYLKLLKKVYL</sequence>
<protein>
    <submittedName>
        <fullName evidence="2">Recombination protein F</fullName>
    </submittedName>
</protein>
<gene>
    <name evidence="2" type="ORF">V7x_41010</name>
</gene>
<name>A0A5C6FMJ0_9PLAN</name>
<feature type="domain" description="RecF/RecN/SMC N-terminal" evidence="1">
    <location>
        <begin position="4"/>
        <end position="689"/>
    </location>
</feature>
<dbReference type="SUPFAM" id="SSF52540">
    <property type="entry name" value="P-loop containing nucleoside triphosphate hydrolases"/>
    <property type="match status" value="1"/>
</dbReference>
<accession>A0A5C6FMJ0</accession>
<dbReference type="RefSeq" id="WP_146415061.1">
    <property type="nucleotide sequence ID" value="NZ_SJPZ01000002.1"/>
</dbReference>
<dbReference type="PANTHER" id="PTHR32114">
    <property type="entry name" value="ABC TRANSPORTER ABCH.3"/>
    <property type="match status" value="1"/>
</dbReference>
<comment type="caution">
    <text evidence="2">The sequence shown here is derived from an EMBL/GenBank/DDBJ whole genome shotgun (WGS) entry which is preliminary data.</text>
</comment>
<evidence type="ECO:0000313" key="3">
    <source>
        <dbReference type="Proteomes" id="UP000316476"/>
    </source>
</evidence>
<dbReference type="InterPro" id="IPR003395">
    <property type="entry name" value="RecF/RecN/SMC_N"/>
</dbReference>
<evidence type="ECO:0000313" key="2">
    <source>
        <dbReference type="EMBL" id="TWU62372.1"/>
    </source>
</evidence>
<dbReference type="Gene3D" id="3.40.50.300">
    <property type="entry name" value="P-loop containing nucleotide triphosphate hydrolases"/>
    <property type="match status" value="2"/>
</dbReference>
<dbReference type="PANTHER" id="PTHR32114:SF2">
    <property type="entry name" value="ABC TRANSPORTER ABCH.3"/>
    <property type="match status" value="1"/>
</dbReference>
<organism evidence="2 3">
    <name type="scientific">Crateriforma conspicua</name>
    <dbReference type="NCBI Taxonomy" id="2527996"/>
    <lineage>
        <taxon>Bacteria</taxon>
        <taxon>Pseudomonadati</taxon>
        <taxon>Planctomycetota</taxon>
        <taxon>Planctomycetia</taxon>
        <taxon>Planctomycetales</taxon>
        <taxon>Planctomycetaceae</taxon>
        <taxon>Crateriforma</taxon>
    </lineage>
</organism>
<dbReference type="EMBL" id="SJPZ01000002">
    <property type="protein sequence ID" value="TWU62372.1"/>
    <property type="molecule type" value="Genomic_DNA"/>
</dbReference>
<reference evidence="2 3" key="1">
    <citation type="submission" date="2019-02" db="EMBL/GenBank/DDBJ databases">
        <title>Deep-cultivation of Planctomycetes and their phenomic and genomic characterization uncovers novel biology.</title>
        <authorList>
            <person name="Wiegand S."/>
            <person name="Jogler M."/>
            <person name="Boedeker C."/>
            <person name="Pinto D."/>
            <person name="Vollmers J."/>
            <person name="Rivas-Marin E."/>
            <person name="Kohn T."/>
            <person name="Peeters S.H."/>
            <person name="Heuer A."/>
            <person name="Rast P."/>
            <person name="Oberbeckmann S."/>
            <person name="Bunk B."/>
            <person name="Jeske O."/>
            <person name="Meyerdierks A."/>
            <person name="Storesund J.E."/>
            <person name="Kallscheuer N."/>
            <person name="Luecker S."/>
            <person name="Lage O.M."/>
            <person name="Pohl T."/>
            <person name="Merkel B.J."/>
            <person name="Hornburger P."/>
            <person name="Mueller R.-W."/>
            <person name="Bruemmer F."/>
            <person name="Labrenz M."/>
            <person name="Spormann A.M."/>
            <person name="Op Den Camp H."/>
            <person name="Overmann J."/>
            <person name="Amann R."/>
            <person name="Jetten M.S.M."/>
            <person name="Mascher T."/>
            <person name="Medema M.H."/>
            <person name="Devos D.P."/>
            <person name="Kaster A.-K."/>
            <person name="Ovreas L."/>
            <person name="Rohde M."/>
            <person name="Galperin M.Y."/>
            <person name="Jogler C."/>
        </authorList>
    </citation>
    <scope>NUCLEOTIDE SEQUENCE [LARGE SCALE GENOMIC DNA]</scope>
    <source>
        <strain evidence="2 3">V7</strain>
    </source>
</reference>
<dbReference type="OrthoDB" id="9805802at2"/>
<dbReference type="InterPro" id="IPR027417">
    <property type="entry name" value="P-loop_NTPase"/>
</dbReference>
<dbReference type="Pfam" id="PF02463">
    <property type="entry name" value="SMC_N"/>
    <property type="match status" value="1"/>
</dbReference>